<dbReference type="OrthoDB" id="9772485at2"/>
<dbReference type="KEGG" id="sqz:FQU76_22965"/>
<dbReference type="AlphaFoldDB" id="A0A5B8JMU9"/>
<feature type="region of interest" description="Disordered" evidence="2">
    <location>
        <begin position="283"/>
        <end position="324"/>
    </location>
</feature>
<feature type="domain" description="DUF3492" evidence="3">
    <location>
        <begin position="1"/>
        <end position="38"/>
    </location>
</feature>
<dbReference type="RefSeq" id="WP_146482216.1">
    <property type="nucleotide sequence ID" value="NZ_CP042266.1"/>
</dbReference>
<name>A0A5B8JMU9_9ACTN</name>
<proteinExistence type="predicted"/>
<dbReference type="PANTHER" id="PTHR12526:SF636">
    <property type="entry name" value="BLL3647 PROTEIN"/>
    <property type="match status" value="1"/>
</dbReference>
<evidence type="ECO:0000256" key="2">
    <source>
        <dbReference type="SAM" id="MobiDB-lite"/>
    </source>
</evidence>
<evidence type="ECO:0000256" key="1">
    <source>
        <dbReference type="ARBA" id="ARBA00021292"/>
    </source>
</evidence>
<feature type="compositionally biased region" description="Low complexity" evidence="2">
    <location>
        <begin position="283"/>
        <end position="300"/>
    </location>
</feature>
<dbReference type="SUPFAM" id="SSF53756">
    <property type="entry name" value="UDP-Glycosyltransferase/glycogen phosphorylase"/>
    <property type="match status" value="1"/>
</dbReference>
<protein>
    <recommendedName>
        <fullName evidence="1">D-inositol 3-phosphate glycosyltransferase</fullName>
    </recommendedName>
</protein>
<dbReference type="InterPro" id="IPR022622">
    <property type="entry name" value="DUF3492"/>
</dbReference>
<feature type="compositionally biased region" description="Low complexity" evidence="2">
    <location>
        <begin position="723"/>
        <end position="743"/>
    </location>
</feature>
<dbReference type="Pfam" id="PF13692">
    <property type="entry name" value="Glyco_trans_1_4"/>
    <property type="match status" value="1"/>
</dbReference>
<dbReference type="Proteomes" id="UP000320580">
    <property type="component" value="Chromosome"/>
</dbReference>
<keyword evidence="5" id="KW-1185">Reference proteome</keyword>
<feature type="domain" description="DUF3492" evidence="3">
    <location>
        <begin position="225"/>
        <end position="371"/>
    </location>
</feature>
<feature type="region of interest" description="Disordered" evidence="2">
    <location>
        <begin position="122"/>
        <end position="142"/>
    </location>
</feature>
<dbReference type="Pfam" id="PF11997">
    <property type="entry name" value="DUF3492"/>
    <property type="match status" value="2"/>
</dbReference>
<dbReference type="PANTHER" id="PTHR12526">
    <property type="entry name" value="GLYCOSYLTRANSFERASE"/>
    <property type="match status" value="1"/>
</dbReference>
<feature type="compositionally biased region" description="Low complexity" evidence="2">
    <location>
        <begin position="122"/>
        <end position="139"/>
    </location>
</feature>
<accession>A0A5B8JMU9</accession>
<feature type="compositionally biased region" description="Low complexity" evidence="2">
    <location>
        <begin position="309"/>
        <end position="321"/>
    </location>
</feature>
<evidence type="ECO:0000313" key="5">
    <source>
        <dbReference type="Proteomes" id="UP000320580"/>
    </source>
</evidence>
<evidence type="ECO:0000259" key="3">
    <source>
        <dbReference type="Pfam" id="PF11997"/>
    </source>
</evidence>
<reference evidence="4 5" key="1">
    <citation type="submission" date="2019-07" db="EMBL/GenBank/DDBJ databases">
        <authorList>
            <person name="Zhu P."/>
        </authorList>
    </citation>
    <scope>NUCLEOTIDE SEQUENCE [LARGE SCALE GENOMIC DNA]</scope>
    <source>
        <strain evidence="4 5">SSL-25</strain>
    </source>
</reference>
<gene>
    <name evidence="4" type="ORF">FQU76_22965</name>
</gene>
<dbReference type="GO" id="GO:0016757">
    <property type="term" value="F:glycosyltransferase activity"/>
    <property type="evidence" value="ECO:0007669"/>
    <property type="project" value="TreeGrafter"/>
</dbReference>
<sequence>MRIGLLTDGGYPYASGGTAGWCDRLVRGLAQHEFDVYAGRAGYPARAGGAFGAGCPECAAAACARCSAPSPSPVALPPQVRTVRTAPVGPVDRAGGATLGRRGRRRFLEHFTDLVTAVRGAGAADSTTGSAGSGWSAGSAGSGGSGGSVEAAGFAEGLYGLAALAREHGGLAAALRSEPALRTVESVCRAPGAHRSVHTAAVPDYLAFAGELERTLRPLSFDWYGDDALGSVDLCHAVSGGVTALPGLLAKRFFGVPLLVTEYGVDLRAHYLAAGYPGGTDGSAAAADAGRGAPGRSGTPGARGGHGAPGPLAPGASGPDGAPLPPLSAPVRALLAAFRRALAAEVYAQASLITPGDARIRRWQRKCGADPAKLRTVHPGVDADRYTAVGESAEPGDPYTLVWVGRTEPGKDLVGLLHAFAEVHSREPRARLRLFTRPAAGEEEITYLAHCRSLAAHLFPDDATDIPPADDRPVSFEPLGGAGGRATAEACASGAVTVFASAVEGFPHTLVEAMLCGRATVSTDAGAVVEVIGGTGLVVPPRRPRALAEACLALVGDPARAARLGAAARSRALELFTADRNTAAFRALYLEVIARSPVHRDPVGAYGEPLPFARPAEALVPVAWGGGAGGSAPGLSTAEGPWPGPVGTEVPWPGRVGRQGLGPAAGGSAFPGPLTAEGPWSGPVTAGGLRPGPVGSQGTRPDVAAVASPWPGPTGIGGPRPGPAATGSSRSGPPASGAKEARA</sequence>
<dbReference type="Gene3D" id="3.40.50.2000">
    <property type="entry name" value="Glycogen Phosphorylase B"/>
    <property type="match status" value="2"/>
</dbReference>
<dbReference type="EMBL" id="CP042266">
    <property type="protein sequence ID" value="QDY78903.1"/>
    <property type="molecule type" value="Genomic_DNA"/>
</dbReference>
<feature type="region of interest" description="Disordered" evidence="2">
    <location>
        <begin position="630"/>
        <end position="743"/>
    </location>
</feature>
<organism evidence="4 5">
    <name type="scientific">Streptomyces qinzhouensis</name>
    <dbReference type="NCBI Taxonomy" id="2599401"/>
    <lineage>
        <taxon>Bacteria</taxon>
        <taxon>Bacillati</taxon>
        <taxon>Actinomycetota</taxon>
        <taxon>Actinomycetes</taxon>
        <taxon>Kitasatosporales</taxon>
        <taxon>Streptomycetaceae</taxon>
        <taxon>Streptomyces</taxon>
    </lineage>
</organism>
<evidence type="ECO:0000313" key="4">
    <source>
        <dbReference type="EMBL" id="QDY78903.1"/>
    </source>
</evidence>